<keyword evidence="2" id="KW-0813">Transport</keyword>
<name>A0ABQ7NF89_BRACM</name>
<keyword evidence="5 7" id="KW-1133">Transmembrane helix</keyword>
<feature type="transmembrane region" description="Helical" evidence="7">
    <location>
        <begin position="30"/>
        <end position="48"/>
    </location>
</feature>
<keyword evidence="10" id="KW-1185">Reference proteome</keyword>
<evidence type="ECO:0000256" key="7">
    <source>
        <dbReference type="SAM" id="Phobius"/>
    </source>
</evidence>
<gene>
    <name evidence="9" type="primary">A02p019730.1_BraROA</name>
    <name evidence="9" type="ORF">IGI04_005871</name>
</gene>
<comment type="caution">
    <text evidence="9">The sequence shown here is derived from an EMBL/GenBank/DDBJ whole genome shotgun (WGS) entry which is preliminary data.</text>
</comment>
<comment type="subcellular location">
    <subcellularLocation>
        <location evidence="1">Membrane</location>
    </subcellularLocation>
</comment>
<keyword evidence="4" id="KW-0029">Amino-acid transport</keyword>
<dbReference type="Pfam" id="PF01490">
    <property type="entry name" value="Aa_trans"/>
    <property type="match status" value="1"/>
</dbReference>
<dbReference type="PANTHER" id="PTHR48017">
    <property type="entry name" value="OS05G0424000 PROTEIN-RELATED"/>
    <property type="match status" value="1"/>
</dbReference>
<evidence type="ECO:0000313" key="9">
    <source>
        <dbReference type="EMBL" id="KAG5409552.1"/>
    </source>
</evidence>
<keyword evidence="3 7" id="KW-0812">Transmembrane</keyword>
<evidence type="ECO:0000256" key="3">
    <source>
        <dbReference type="ARBA" id="ARBA00022692"/>
    </source>
</evidence>
<proteinExistence type="predicted"/>
<evidence type="ECO:0000313" key="10">
    <source>
        <dbReference type="Proteomes" id="UP000823674"/>
    </source>
</evidence>
<evidence type="ECO:0000256" key="1">
    <source>
        <dbReference type="ARBA" id="ARBA00004370"/>
    </source>
</evidence>
<evidence type="ECO:0000259" key="8">
    <source>
        <dbReference type="Pfam" id="PF01490"/>
    </source>
</evidence>
<evidence type="ECO:0000256" key="2">
    <source>
        <dbReference type="ARBA" id="ARBA00022448"/>
    </source>
</evidence>
<accession>A0ABQ7NF89</accession>
<dbReference type="Proteomes" id="UP000823674">
    <property type="component" value="Chromosome A02"/>
</dbReference>
<protein>
    <recommendedName>
        <fullName evidence="8">Amino acid transporter transmembrane domain-containing protein</fullName>
    </recommendedName>
</protein>
<dbReference type="EMBL" id="JADBGQ010000002">
    <property type="protein sequence ID" value="KAG5409552.1"/>
    <property type="molecule type" value="Genomic_DNA"/>
</dbReference>
<feature type="domain" description="Amino acid transporter transmembrane" evidence="8">
    <location>
        <begin position="14"/>
        <end position="122"/>
    </location>
</feature>
<organism evidence="9 10">
    <name type="scientific">Brassica rapa subsp. trilocularis</name>
    <dbReference type="NCBI Taxonomy" id="1813537"/>
    <lineage>
        <taxon>Eukaryota</taxon>
        <taxon>Viridiplantae</taxon>
        <taxon>Streptophyta</taxon>
        <taxon>Embryophyta</taxon>
        <taxon>Tracheophyta</taxon>
        <taxon>Spermatophyta</taxon>
        <taxon>Magnoliopsida</taxon>
        <taxon>eudicotyledons</taxon>
        <taxon>Gunneridae</taxon>
        <taxon>Pentapetalae</taxon>
        <taxon>rosids</taxon>
        <taxon>malvids</taxon>
        <taxon>Brassicales</taxon>
        <taxon>Brassicaceae</taxon>
        <taxon>Brassiceae</taxon>
        <taxon>Brassica</taxon>
    </lineage>
</organism>
<evidence type="ECO:0000256" key="5">
    <source>
        <dbReference type="ARBA" id="ARBA00022989"/>
    </source>
</evidence>
<feature type="transmembrane region" description="Helical" evidence="7">
    <location>
        <begin position="54"/>
        <end position="78"/>
    </location>
</feature>
<keyword evidence="6 7" id="KW-0472">Membrane</keyword>
<evidence type="ECO:0000256" key="4">
    <source>
        <dbReference type="ARBA" id="ARBA00022970"/>
    </source>
</evidence>
<sequence>MTKLRIHENRAVKRSNCFHKNGHNVKCSTSNTPFMIIFACIQIVLSQIPNFHNLSWLSILAAVMSFSYASIGVGLSIAKVAGGGVHARTALTGVTVGVDVTGSDKVWRTFQAVGDIAFAYAYS</sequence>
<reference evidence="9 10" key="1">
    <citation type="submission" date="2021-03" db="EMBL/GenBank/DDBJ databases">
        <authorList>
            <person name="King G.J."/>
            <person name="Bancroft I."/>
            <person name="Baten A."/>
            <person name="Bloomfield J."/>
            <person name="Borpatragohain P."/>
            <person name="He Z."/>
            <person name="Irish N."/>
            <person name="Irwin J."/>
            <person name="Liu K."/>
            <person name="Mauleon R.P."/>
            <person name="Moore J."/>
            <person name="Morris R."/>
            <person name="Ostergaard L."/>
            <person name="Wang B."/>
            <person name="Wells R."/>
        </authorList>
    </citation>
    <scope>NUCLEOTIDE SEQUENCE [LARGE SCALE GENOMIC DNA]</scope>
    <source>
        <strain evidence="9">R-o-18</strain>
        <tissue evidence="9">Leaf</tissue>
    </source>
</reference>
<evidence type="ECO:0000256" key="6">
    <source>
        <dbReference type="ARBA" id="ARBA00023136"/>
    </source>
</evidence>
<dbReference type="InterPro" id="IPR013057">
    <property type="entry name" value="AA_transpt_TM"/>
</dbReference>